<dbReference type="EMBL" id="CP089275">
    <property type="protein sequence ID" value="USP75852.1"/>
    <property type="molecule type" value="Genomic_DNA"/>
</dbReference>
<keyword evidence="3" id="KW-1185">Reference proteome</keyword>
<dbReference type="OrthoDB" id="3695625at2759"/>
<dbReference type="Proteomes" id="UP001056012">
    <property type="component" value="Chromosome 2"/>
</dbReference>
<evidence type="ECO:0000256" key="1">
    <source>
        <dbReference type="SAM" id="MobiDB-lite"/>
    </source>
</evidence>
<dbReference type="AlphaFoldDB" id="A0A9Q8Z423"/>
<feature type="compositionally biased region" description="Polar residues" evidence="1">
    <location>
        <begin position="24"/>
        <end position="34"/>
    </location>
</feature>
<dbReference type="VEuPathDB" id="FungiDB:yc1106_03126"/>
<accession>A0A9Q8Z423</accession>
<name>A0A9Q8Z423_CURCL</name>
<proteinExistence type="predicted"/>
<evidence type="ECO:0000313" key="3">
    <source>
        <dbReference type="Proteomes" id="UP001056012"/>
    </source>
</evidence>
<protein>
    <submittedName>
        <fullName evidence="2">Uncharacterized protein</fullName>
    </submittedName>
</protein>
<reference evidence="2" key="1">
    <citation type="submission" date="2021-12" db="EMBL/GenBank/DDBJ databases">
        <title>Curvularia clavata genome.</title>
        <authorList>
            <person name="Cao Y."/>
        </authorList>
    </citation>
    <scope>NUCLEOTIDE SEQUENCE</scope>
    <source>
        <strain evidence="2">Yc1106</strain>
    </source>
</reference>
<feature type="region of interest" description="Disordered" evidence="1">
    <location>
        <begin position="1"/>
        <end position="116"/>
    </location>
</feature>
<feature type="compositionally biased region" description="Basic and acidic residues" evidence="1">
    <location>
        <begin position="86"/>
        <end position="95"/>
    </location>
</feature>
<evidence type="ECO:0000313" key="2">
    <source>
        <dbReference type="EMBL" id="USP75852.1"/>
    </source>
</evidence>
<organism evidence="2 3">
    <name type="scientific">Curvularia clavata</name>
    <dbReference type="NCBI Taxonomy" id="95742"/>
    <lineage>
        <taxon>Eukaryota</taxon>
        <taxon>Fungi</taxon>
        <taxon>Dikarya</taxon>
        <taxon>Ascomycota</taxon>
        <taxon>Pezizomycotina</taxon>
        <taxon>Dothideomycetes</taxon>
        <taxon>Pleosporomycetidae</taxon>
        <taxon>Pleosporales</taxon>
        <taxon>Pleosporineae</taxon>
        <taxon>Pleosporaceae</taxon>
        <taxon>Curvularia</taxon>
    </lineage>
</organism>
<sequence>MHKPHQNQIYPLYEQEQRRKGFQNPFTTAKSTPLGSAGKRAHVQGQERLPVSDYTGESNRADEPGTGWRLLQALNELRSREKNRKMRDEGRDIRQQRKKKGKERERERWPRRRYSI</sequence>
<gene>
    <name evidence="2" type="ORF">yc1106_03126</name>
</gene>